<dbReference type="InterPro" id="IPR029039">
    <property type="entry name" value="Flavoprotein-like_sf"/>
</dbReference>
<comment type="cofactor">
    <cofactor evidence="2">
        <name>heme</name>
        <dbReference type="ChEBI" id="CHEBI:30413"/>
    </cofactor>
</comment>
<feature type="domain" description="FAD-binding FR-type" evidence="12">
    <location>
        <begin position="107"/>
        <end position="338"/>
    </location>
</feature>
<evidence type="ECO:0000256" key="7">
    <source>
        <dbReference type="ARBA" id="ARBA00022857"/>
    </source>
</evidence>
<dbReference type="Proteomes" id="UP000295604">
    <property type="component" value="Unassembled WGS sequence"/>
</dbReference>
<accession>A0A4R8TIN8</accession>
<evidence type="ECO:0000256" key="9">
    <source>
        <dbReference type="ARBA" id="ARBA00047827"/>
    </source>
</evidence>
<gene>
    <name evidence="13" type="ORF">C8034_v011397</name>
</gene>
<dbReference type="PRINTS" id="PR00371">
    <property type="entry name" value="FPNCR"/>
</dbReference>
<dbReference type="GO" id="GO:0003958">
    <property type="term" value="F:NADPH-hemoprotein reductase activity"/>
    <property type="evidence" value="ECO:0007669"/>
    <property type="project" value="UniProtKB-EC"/>
</dbReference>
<dbReference type="InterPro" id="IPR017927">
    <property type="entry name" value="FAD-bd_FR_type"/>
</dbReference>
<evidence type="ECO:0000256" key="10">
    <source>
        <dbReference type="ARBA" id="ARBA00049342"/>
    </source>
</evidence>
<dbReference type="GO" id="GO:0016712">
    <property type="term" value="F:oxidoreductase activity, acting on paired donors, with incorporation or reduction of molecular oxygen, reduced flavin or flavoprotein as one donor, and incorporation of one atom of oxygen"/>
    <property type="evidence" value="ECO:0007669"/>
    <property type="project" value="UniProtKB-EC"/>
</dbReference>
<comment type="cofactor">
    <cofactor evidence="1">
        <name>FMN</name>
        <dbReference type="ChEBI" id="CHEBI:58210"/>
    </cofactor>
</comment>
<evidence type="ECO:0000256" key="4">
    <source>
        <dbReference type="ARBA" id="ARBA00022630"/>
    </source>
</evidence>
<dbReference type="GO" id="GO:0005829">
    <property type="term" value="C:cytosol"/>
    <property type="evidence" value="ECO:0007669"/>
    <property type="project" value="TreeGrafter"/>
</dbReference>
<dbReference type="PRINTS" id="PR00369">
    <property type="entry name" value="FLAVODOXIN"/>
</dbReference>
<dbReference type="PROSITE" id="PS50902">
    <property type="entry name" value="FLAVODOXIN_LIKE"/>
    <property type="match status" value="1"/>
</dbReference>
<keyword evidence="14" id="KW-1185">Reference proteome</keyword>
<dbReference type="GO" id="GO:0010181">
    <property type="term" value="F:FMN binding"/>
    <property type="evidence" value="ECO:0007669"/>
    <property type="project" value="InterPro"/>
</dbReference>
<dbReference type="InterPro" id="IPR017938">
    <property type="entry name" value="Riboflavin_synthase-like_b-brl"/>
</dbReference>
<evidence type="ECO:0000256" key="5">
    <source>
        <dbReference type="ARBA" id="ARBA00022643"/>
    </source>
</evidence>
<dbReference type="CDD" id="cd06206">
    <property type="entry name" value="bifunctional_CYPOR"/>
    <property type="match status" value="1"/>
</dbReference>
<dbReference type="Gene3D" id="3.40.50.360">
    <property type="match status" value="1"/>
</dbReference>
<protein>
    <submittedName>
        <fullName evidence="13">Bifunctional cytochrome P450/NADPH--P450 reductase</fullName>
    </submittedName>
</protein>
<keyword evidence="7" id="KW-0521">NADP</keyword>
<dbReference type="InterPro" id="IPR003097">
    <property type="entry name" value="CysJ-like_FAD-binding"/>
</dbReference>
<evidence type="ECO:0000313" key="14">
    <source>
        <dbReference type="Proteomes" id="UP000295604"/>
    </source>
</evidence>
<organism evidence="13 14">
    <name type="scientific">Colletotrichum sidae</name>
    <dbReference type="NCBI Taxonomy" id="1347389"/>
    <lineage>
        <taxon>Eukaryota</taxon>
        <taxon>Fungi</taxon>
        <taxon>Dikarya</taxon>
        <taxon>Ascomycota</taxon>
        <taxon>Pezizomycotina</taxon>
        <taxon>Sordariomycetes</taxon>
        <taxon>Hypocreomycetidae</taxon>
        <taxon>Glomerellales</taxon>
        <taxon>Glomerellaceae</taxon>
        <taxon>Colletotrichum</taxon>
        <taxon>Colletotrichum orbiculare species complex</taxon>
    </lineage>
</organism>
<keyword evidence="4" id="KW-0285">Flavoprotein</keyword>
<dbReference type="InterPro" id="IPR001433">
    <property type="entry name" value="OxRdtase_FAD/NAD-bd"/>
</dbReference>
<dbReference type="PANTHER" id="PTHR19384:SF127">
    <property type="entry name" value="BIFUNCTIONAL CYTOCHROME P450_NADPH--P450 REDUCTASE"/>
    <property type="match status" value="1"/>
</dbReference>
<dbReference type="AlphaFoldDB" id="A0A4R8TIN8"/>
<dbReference type="Pfam" id="PF00667">
    <property type="entry name" value="FAD_binding_1"/>
    <property type="match status" value="1"/>
</dbReference>
<keyword evidence="8" id="KW-0560">Oxidoreductase</keyword>
<dbReference type="Pfam" id="PF00258">
    <property type="entry name" value="Flavodoxin_1"/>
    <property type="match status" value="1"/>
</dbReference>
<reference evidence="13 14" key="1">
    <citation type="submission" date="2018-11" db="EMBL/GenBank/DDBJ databases">
        <title>Genome sequence and assembly of Colletotrichum sidae.</title>
        <authorList>
            <person name="Gan P."/>
            <person name="Shirasu K."/>
        </authorList>
    </citation>
    <scope>NUCLEOTIDE SEQUENCE [LARGE SCALE GENOMIC DNA]</scope>
    <source>
        <strain evidence="13 14">CBS 518.97</strain>
    </source>
</reference>
<evidence type="ECO:0000259" key="11">
    <source>
        <dbReference type="PROSITE" id="PS50902"/>
    </source>
</evidence>
<dbReference type="InterPro" id="IPR008254">
    <property type="entry name" value="Flavodoxin/NO_synth"/>
</dbReference>
<dbReference type="Gene3D" id="2.40.30.10">
    <property type="entry name" value="Translation factors"/>
    <property type="match status" value="1"/>
</dbReference>
<evidence type="ECO:0000259" key="12">
    <source>
        <dbReference type="PROSITE" id="PS51384"/>
    </source>
</evidence>
<dbReference type="SUPFAM" id="SSF63380">
    <property type="entry name" value="Riboflavin synthase domain-like"/>
    <property type="match status" value="1"/>
</dbReference>
<comment type="cofactor">
    <cofactor evidence="3">
        <name>FAD</name>
        <dbReference type="ChEBI" id="CHEBI:57692"/>
    </cofactor>
</comment>
<dbReference type="Gene3D" id="3.40.50.80">
    <property type="entry name" value="Nucleotide-binding domain of ferredoxin-NADP reductase (FNR) module"/>
    <property type="match status" value="1"/>
</dbReference>
<comment type="catalytic activity">
    <reaction evidence="9">
        <text>an organic molecule + reduced [NADPH--hemoprotein reductase] + O2 = an alcohol + oxidized [NADPH--hemoprotein reductase] + H2O + H(+)</text>
        <dbReference type="Rhea" id="RHEA:17149"/>
        <dbReference type="Rhea" id="RHEA-COMP:11964"/>
        <dbReference type="Rhea" id="RHEA-COMP:11965"/>
        <dbReference type="ChEBI" id="CHEBI:15377"/>
        <dbReference type="ChEBI" id="CHEBI:15378"/>
        <dbReference type="ChEBI" id="CHEBI:15379"/>
        <dbReference type="ChEBI" id="CHEBI:30879"/>
        <dbReference type="ChEBI" id="CHEBI:57618"/>
        <dbReference type="ChEBI" id="CHEBI:58210"/>
        <dbReference type="ChEBI" id="CHEBI:142491"/>
        <dbReference type="EC" id="1.14.14.1"/>
    </reaction>
</comment>
<dbReference type="InterPro" id="IPR001094">
    <property type="entry name" value="Flavdoxin-like"/>
</dbReference>
<evidence type="ECO:0000256" key="6">
    <source>
        <dbReference type="ARBA" id="ARBA00022827"/>
    </source>
</evidence>
<dbReference type="PANTHER" id="PTHR19384">
    <property type="entry name" value="NITRIC OXIDE SYNTHASE-RELATED"/>
    <property type="match status" value="1"/>
</dbReference>
<keyword evidence="5" id="KW-0288">FMN</keyword>
<sequence length="507" mass="55949">MDKEKKPLKDVSYAVFGCGHKDWVQTFHRIPKLVDTTLEQLGAERLAEPGLTDASTGEVFTNFETWEDDVLWPALTSKYKTTSSADDSKTKGVDVTISNPRTSALRQDVREATVVKTATLTKGGDPRSIKKHIEIKLPEGMAYTAGDYLAVLPINPKESVHRAMRQFHLARDAHLSISTDGPTSLPTDTSVPAHDLLSSYVELSQPVTKRNLVTLAEYAKDEETKALLNRLAGDAYAEEVSTKRVSVLDILERHPTVDLPIGVFLSMLPPMRVRQYSISSSPMAHASNVTLTFSVLNEPSLSGQGPYIGVASSYLDSLAEGDSLHVAIRPSHAAFSLPSDTEHTPLICVAAGTGLAPFRGFIQERAAMLAAGRTLAPALLFFGCRSPDHDDLYRDELDEWEARGAVSVRRAFSREPDGSEGCKHVQDRMWRDRGELVELWKQGAKAYVCGSRGVAESAKETIIKIKVEMEKAKGEQPETAETETDSEKVKEWFESLRNIRYVTDVFD</sequence>
<dbReference type="SUPFAM" id="SSF52343">
    <property type="entry name" value="Ferredoxin reductase-like, C-terminal NADP-linked domain"/>
    <property type="match status" value="1"/>
</dbReference>
<dbReference type="InterPro" id="IPR001709">
    <property type="entry name" value="Flavoprot_Pyr_Nucl_cyt_Rdtase"/>
</dbReference>
<dbReference type="InterPro" id="IPR023173">
    <property type="entry name" value="NADPH_Cyt_P450_Rdtase_alpha"/>
</dbReference>
<evidence type="ECO:0000256" key="3">
    <source>
        <dbReference type="ARBA" id="ARBA00001974"/>
    </source>
</evidence>
<name>A0A4R8TIN8_9PEZI</name>
<proteinExistence type="predicted"/>
<dbReference type="Pfam" id="PF00175">
    <property type="entry name" value="NAD_binding_1"/>
    <property type="match status" value="1"/>
</dbReference>
<evidence type="ECO:0000256" key="2">
    <source>
        <dbReference type="ARBA" id="ARBA00001971"/>
    </source>
</evidence>
<feature type="domain" description="Flavodoxin-like" evidence="11">
    <location>
        <begin position="1"/>
        <end position="71"/>
    </location>
</feature>
<dbReference type="Gene3D" id="1.20.990.10">
    <property type="entry name" value="NADPH-cytochrome p450 Reductase, Chain A, domain 3"/>
    <property type="match status" value="1"/>
</dbReference>
<dbReference type="GO" id="GO:0050660">
    <property type="term" value="F:flavin adenine dinucleotide binding"/>
    <property type="evidence" value="ECO:0007669"/>
    <property type="project" value="TreeGrafter"/>
</dbReference>
<dbReference type="FunFam" id="2.40.30.10:FF:000198">
    <property type="entry name" value="Bifunctional cytochrome P450/NADPH--P450 reductase"/>
    <property type="match status" value="1"/>
</dbReference>
<dbReference type="EMBL" id="QAPF01000072">
    <property type="protein sequence ID" value="TEA18110.1"/>
    <property type="molecule type" value="Genomic_DNA"/>
</dbReference>
<keyword evidence="6" id="KW-0274">FAD</keyword>
<comment type="caution">
    <text evidence="13">The sequence shown here is derived from an EMBL/GenBank/DDBJ whole genome shotgun (WGS) entry which is preliminary data.</text>
</comment>
<dbReference type="FunFam" id="3.40.50.80:FF:000031">
    <property type="entry name" value="Bifunctional cytochrome P450/NADPH--P450 reductase"/>
    <property type="match status" value="1"/>
</dbReference>
<evidence type="ECO:0000256" key="8">
    <source>
        <dbReference type="ARBA" id="ARBA00023002"/>
    </source>
</evidence>
<dbReference type="SUPFAM" id="SSF52218">
    <property type="entry name" value="Flavoproteins"/>
    <property type="match status" value="1"/>
</dbReference>
<dbReference type="InterPro" id="IPR039261">
    <property type="entry name" value="FNR_nucleotide-bd"/>
</dbReference>
<evidence type="ECO:0000256" key="1">
    <source>
        <dbReference type="ARBA" id="ARBA00001917"/>
    </source>
</evidence>
<dbReference type="PROSITE" id="PS51384">
    <property type="entry name" value="FAD_FR"/>
    <property type="match status" value="1"/>
</dbReference>
<evidence type="ECO:0000313" key="13">
    <source>
        <dbReference type="EMBL" id="TEA18110.1"/>
    </source>
</evidence>
<comment type="catalytic activity">
    <reaction evidence="10">
        <text>2 oxidized [cytochrome P450] + NADPH = 2 reduced [cytochrome P450] + NADP(+) + H(+)</text>
        <dbReference type="Rhea" id="RHEA:24040"/>
        <dbReference type="Rhea" id="RHEA-COMP:14627"/>
        <dbReference type="Rhea" id="RHEA-COMP:14628"/>
        <dbReference type="ChEBI" id="CHEBI:15378"/>
        <dbReference type="ChEBI" id="CHEBI:55376"/>
        <dbReference type="ChEBI" id="CHEBI:57783"/>
        <dbReference type="ChEBI" id="CHEBI:58349"/>
        <dbReference type="ChEBI" id="CHEBI:60344"/>
        <dbReference type="EC" id="1.6.2.4"/>
    </reaction>
</comment>